<accession>A0A0L0FH84</accession>
<evidence type="ECO:0000256" key="5">
    <source>
        <dbReference type="ARBA" id="ARBA00022989"/>
    </source>
</evidence>
<proteinExistence type="inferred from homology"/>
<keyword evidence="6" id="KW-0496">Mitochondrion</keyword>
<dbReference type="InterPro" id="IPR027417">
    <property type="entry name" value="P-loop_NTPase"/>
</dbReference>
<dbReference type="EMBL" id="KQ243241">
    <property type="protein sequence ID" value="KNC76134.1"/>
    <property type="molecule type" value="Genomic_DNA"/>
</dbReference>
<evidence type="ECO:0000313" key="11">
    <source>
        <dbReference type="Proteomes" id="UP000054560"/>
    </source>
</evidence>
<evidence type="ECO:0000256" key="3">
    <source>
        <dbReference type="ARBA" id="ARBA00022692"/>
    </source>
</evidence>
<keyword evidence="3" id="KW-0812">Transmembrane</keyword>
<dbReference type="eggNOG" id="ENOG502QS0P">
    <property type="taxonomic scope" value="Eukaryota"/>
</dbReference>
<dbReference type="Pfam" id="PF10443">
    <property type="entry name" value="RNA12"/>
    <property type="match status" value="1"/>
</dbReference>
<protein>
    <recommendedName>
        <fullName evidence="9">Mitochondrial escape protein 2 C-terminal domain-containing protein</fullName>
    </recommendedName>
</protein>
<organism evidence="10 11">
    <name type="scientific">Sphaeroforma arctica JP610</name>
    <dbReference type="NCBI Taxonomy" id="667725"/>
    <lineage>
        <taxon>Eukaryota</taxon>
        <taxon>Ichthyosporea</taxon>
        <taxon>Ichthyophonida</taxon>
        <taxon>Sphaeroforma</taxon>
    </lineage>
</organism>
<dbReference type="GO" id="GO:0003676">
    <property type="term" value="F:nucleic acid binding"/>
    <property type="evidence" value="ECO:0007669"/>
    <property type="project" value="InterPro"/>
</dbReference>
<feature type="domain" description="Mitochondrial escape protein 2 C-terminal" evidence="9">
    <location>
        <begin position="193"/>
        <end position="705"/>
    </location>
</feature>
<evidence type="ECO:0000256" key="8">
    <source>
        <dbReference type="SAM" id="MobiDB-lite"/>
    </source>
</evidence>
<keyword evidence="4" id="KW-0999">Mitochondrion inner membrane</keyword>
<name>A0A0L0FH84_9EUKA</name>
<keyword evidence="5" id="KW-1133">Transmembrane helix</keyword>
<dbReference type="AlphaFoldDB" id="A0A0L0FH84"/>
<evidence type="ECO:0000256" key="1">
    <source>
        <dbReference type="ARBA" id="ARBA00004434"/>
    </source>
</evidence>
<dbReference type="SUPFAM" id="SSF54928">
    <property type="entry name" value="RNA-binding domain, RBD"/>
    <property type="match status" value="1"/>
</dbReference>
<dbReference type="Proteomes" id="UP000054560">
    <property type="component" value="Unassembled WGS sequence"/>
</dbReference>
<dbReference type="PANTHER" id="PTHR32198">
    <property type="entry name" value="MITOCHONDRIAL ESCAPE PROTEIN 2"/>
    <property type="match status" value="1"/>
</dbReference>
<dbReference type="OrthoDB" id="10267654at2759"/>
<dbReference type="InterPro" id="IPR035979">
    <property type="entry name" value="RBD_domain_sf"/>
</dbReference>
<keyword evidence="11" id="KW-1185">Reference proteome</keyword>
<dbReference type="SUPFAM" id="SSF52540">
    <property type="entry name" value="P-loop containing nucleoside triphosphate hydrolases"/>
    <property type="match status" value="1"/>
</dbReference>
<comment type="subcellular location">
    <subcellularLocation>
        <location evidence="1">Mitochondrion inner membrane</location>
        <topology evidence="1">Single-pass membrane protein</topology>
    </subcellularLocation>
</comment>
<sequence>MGLSPSIRIHMKNSKGTSMTLETIYGHARKYGHIRNIEPHTPYTDKVYVTYHRSIDAAAAMKCMNRIPIQSIVPEANGQLPTLCMVYEPPIRFNVWNFVMNHTKLVVPAVIAVTGFLSYTLFEPIRVWFVEQNIRYFTKLRKTYAKGMNMLGNTTTQLTQYFGYRGVSGDEDKGGVSEQKLRLAEAIGSIAEELTERVNESFIEDSGALVVIAGPPGSGKSFVAHHLIENASHMLFIDFSDHTVRGQPNSSYIESKLIRSTGYFPSVLWMNRLVKLSEGIATATMGIKTEGLSSTSLDSTRSILNTLTNALVKFRAAHPQTDDELLEMAVEETDTGEGEQEGMAGATESVLGDEKADKEKGVLDTVLSRFRAYEEIGKVEKPADGVLETVAGYTHTVTDPIVTLAAPITNLVSGSNSAKEETNKDEMAQKRAAPKPKVKGVPTGVVIVIEGLDRNLTDKFPWLMDVLFEWVSQMNLQHADCARVVMVTSDSQLAEDAANAMATPVHLVPMRDLPVDQAAELLSSLSTRDVSKDKLKRAIGTIGGRFNDIQLLSKRINVGMDVESATVMMVEEAVDFLRNHGLSISPLGKGKANAWTVEQMWYIITKLAENDSVPLDEVLFSPLFGGDMQPIRAMVEQRMLTVEGPHDSHNKYLVKPIRPVLGAACKELVKDERLSKAMTGKMYATQINKVNTTMQQLEDEMQKLLALGAGAWTGNGTALNDRLKYVTEQISAQSKKMRDLQARKPL</sequence>
<evidence type="ECO:0000259" key="9">
    <source>
        <dbReference type="Pfam" id="PF10443"/>
    </source>
</evidence>
<evidence type="ECO:0000256" key="7">
    <source>
        <dbReference type="ARBA" id="ARBA00023136"/>
    </source>
</evidence>
<evidence type="ECO:0000256" key="6">
    <source>
        <dbReference type="ARBA" id="ARBA00023128"/>
    </source>
</evidence>
<evidence type="ECO:0000256" key="2">
    <source>
        <dbReference type="ARBA" id="ARBA00010320"/>
    </source>
</evidence>
<reference evidence="10 11" key="1">
    <citation type="submission" date="2011-02" db="EMBL/GenBank/DDBJ databases">
        <title>The Genome Sequence of Sphaeroforma arctica JP610.</title>
        <authorList>
            <consortium name="The Broad Institute Genome Sequencing Platform"/>
            <person name="Russ C."/>
            <person name="Cuomo C."/>
            <person name="Young S.K."/>
            <person name="Zeng Q."/>
            <person name="Gargeya S."/>
            <person name="Alvarado L."/>
            <person name="Berlin A."/>
            <person name="Chapman S.B."/>
            <person name="Chen Z."/>
            <person name="Freedman E."/>
            <person name="Gellesch M."/>
            <person name="Goldberg J."/>
            <person name="Griggs A."/>
            <person name="Gujja S."/>
            <person name="Heilman E."/>
            <person name="Heiman D."/>
            <person name="Howarth C."/>
            <person name="Mehta T."/>
            <person name="Neiman D."/>
            <person name="Pearson M."/>
            <person name="Roberts A."/>
            <person name="Saif S."/>
            <person name="Shea T."/>
            <person name="Shenoy N."/>
            <person name="Sisk P."/>
            <person name="Stolte C."/>
            <person name="Sykes S."/>
            <person name="White J."/>
            <person name="Yandava C."/>
            <person name="Burger G."/>
            <person name="Gray M.W."/>
            <person name="Holland P.W.H."/>
            <person name="King N."/>
            <person name="Lang F.B.F."/>
            <person name="Roger A.J."/>
            <person name="Ruiz-Trillo I."/>
            <person name="Haas B."/>
            <person name="Nusbaum C."/>
            <person name="Birren B."/>
        </authorList>
    </citation>
    <scope>NUCLEOTIDE SEQUENCE [LARGE SCALE GENOMIC DNA]</scope>
    <source>
        <strain evidence="10 11">JP610</strain>
    </source>
</reference>
<dbReference type="GeneID" id="25911861"/>
<keyword evidence="7" id="KW-0472">Membrane</keyword>
<evidence type="ECO:0000313" key="10">
    <source>
        <dbReference type="EMBL" id="KNC76134.1"/>
    </source>
</evidence>
<dbReference type="GO" id="GO:0005743">
    <property type="term" value="C:mitochondrial inner membrane"/>
    <property type="evidence" value="ECO:0007669"/>
    <property type="project" value="UniProtKB-SubCell"/>
</dbReference>
<dbReference type="InterPro" id="IPR018850">
    <property type="entry name" value="Mt_escape_2_C"/>
</dbReference>
<gene>
    <name evidence="10" type="ORF">SARC_11357</name>
</gene>
<dbReference type="RefSeq" id="XP_014150036.1">
    <property type="nucleotide sequence ID" value="XM_014294561.1"/>
</dbReference>
<dbReference type="STRING" id="667725.A0A0L0FH84"/>
<dbReference type="PANTHER" id="PTHR32198:SF2">
    <property type="entry name" value="MITOCHONDRIAL ESCAPE PROTEIN 2"/>
    <property type="match status" value="1"/>
</dbReference>
<dbReference type="InterPro" id="IPR039627">
    <property type="entry name" value="Yme2_C"/>
</dbReference>
<feature type="compositionally biased region" description="Basic and acidic residues" evidence="8">
    <location>
        <begin position="418"/>
        <end position="429"/>
    </location>
</feature>
<comment type="similarity">
    <text evidence="2">Belongs to the YME2 family.</text>
</comment>
<feature type="region of interest" description="Disordered" evidence="8">
    <location>
        <begin position="415"/>
        <end position="436"/>
    </location>
</feature>
<evidence type="ECO:0000256" key="4">
    <source>
        <dbReference type="ARBA" id="ARBA00022792"/>
    </source>
</evidence>